<organism evidence="2 3">
    <name type="scientific">Paenibacillus faecis</name>
    <dbReference type="NCBI Taxonomy" id="862114"/>
    <lineage>
        <taxon>Bacteria</taxon>
        <taxon>Bacillati</taxon>
        <taxon>Bacillota</taxon>
        <taxon>Bacilli</taxon>
        <taxon>Bacillales</taxon>
        <taxon>Paenibacillaceae</taxon>
        <taxon>Paenibacillus</taxon>
    </lineage>
</organism>
<dbReference type="AlphaFoldDB" id="A0A5D0D029"/>
<dbReference type="PROSITE" id="PS51186">
    <property type="entry name" value="GNAT"/>
    <property type="match status" value="1"/>
</dbReference>
<dbReference type="InterPro" id="IPR016181">
    <property type="entry name" value="Acyl_CoA_acyltransferase"/>
</dbReference>
<dbReference type="Pfam" id="PF00583">
    <property type="entry name" value="Acetyltransf_1"/>
    <property type="match status" value="1"/>
</dbReference>
<keyword evidence="2" id="KW-0808">Transferase</keyword>
<dbReference type="Gene3D" id="3.40.630.30">
    <property type="match status" value="1"/>
</dbReference>
<gene>
    <name evidence="2" type="ORF">FRY98_01835</name>
</gene>
<protein>
    <submittedName>
        <fullName evidence="2">GNAT family N-acetyltransferase</fullName>
    </submittedName>
</protein>
<dbReference type="SUPFAM" id="SSF55729">
    <property type="entry name" value="Acyl-CoA N-acyltransferases (Nat)"/>
    <property type="match status" value="1"/>
</dbReference>
<keyword evidence="3" id="KW-1185">Reference proteome</keyword>
<dbReference type="EMBL" id="VSDO01000001">
    <property type="protein sequence ID" value="TYA15541.1"/>
    <property type="molecule type" value="Genomic_DNA"/>
</dbReference>
<dbReference type="Proteomes" id="UP000325218">
    <property type="component" value="Unassembled WGS sequence"/>
</dbReference>
<comment type="caution">
    <text evidence="2">The sequence shown here is derived from an EMBL/GenBank/DDBJ whole genome shotgun (WGS) entry which is preliminary data.</text>
</comment>
<feature type="domain" description="N-acetyltransferase" evidence="1">
    <location>
        <begin position="1"/>
        <end position="166"/>
    </location>
</feature>
<evidence type="ECO:0000259" key="1">
    <source>
        <dbReference type="PROSITE" id="PS51186"/>
    </source>
</evidence>
<reference evidence="2 3" key="1">
    <citation type="submission" date="2019-08" db="EMBL/GenBank/DDBJ databases">
        <title>Genome sequencing of Paenibacillus faecis DSM 23593(T).</title>
        <authorList>
            <person name="Kook J.-K."/>
            <person name="Park S.-N."/>
            <person name="Lim Y.K."/>
        </authorList>
    </citation>
    <scope>NUCLEOTIDE SEQUENCE [LARGE SCALE GENOMIC DNA]</scope>
    <source>
        <strain evidence="2 3">DSM 23593</strain>
    </source>
</reference>
<accession>A0A5D0D029</accession>
<proteinExistence type="predicted"/>
<name>A0A5D0D029_9BACL</name>
<sequence length="166" mass="18436">MESLFYFQPMTRDLAVEISGWTYAEPYSLYSMDGSKACIAELLGGSYFAAKTSAGGELIGFICYGAAARVPGGYEVGLYDADNKLDIGLGLRPDMTGKGWGQPFLLEGMRFLAERLSPEEFQLVVAAFNRRAIQVYERSGFQRGTLFQSKAGEREIDFIAMSRRYV</sequence>
<dbReference type="GO" id="GO:0016747">
    <property type="term" value="F:acyltransferase activity, transferring groups other than amino-acyl groups"/>
    <property type="evidence" value="ECO:0007669"/>
    <property type="project" value="InterPro"/>
</dbReference>
<evidence type="ECO:0000313" key="3">
    <source>
        <dbReference type="Proteomes" id="UP000325218"/>
    </source>
</evidence>
<evidence type="ECO:0000313" key="2">
    <source>
        <dbReference type="EMBL" id="TYA15541.1"/>
    </source>
</evidence>
<dbReference type="InterPro" id="IPR000182">
    <property type="entry name" value="GNAT_dom"/>
</dbReference>
<dbReference type="OrthoDB" id="423921at2"/>